<dbReference type="AlphaFoldDB" id="A0AAD5X187"/>
<proteinExistence type="predicted"/>
<dbReference type="PANTHER" id="PTHR34144:SF7">
    <property type="entry name" value="EXPORT PROTEIN (CAP59), PUTATIVE (AFU_ORTHOLOGUE AFUA_7G05020)-RELATED"/>
    <property type="match status" value="1"/>
</dbReference>
<dbReference type="Proteomes" id="UP001212841">
    <property type="component" value="Unassembled WGS sequence"/>
</dbReference>
<comment type="caution">
    <text evidence="2">The sequence shown here is derived from an EMBL/GenBank/DDBJ whole genome shotgun (WGS) entry which is preliminary data.</text>
</comment>
<gene>
    <name evidence="2" type="ORF">HK097_001588</name>
</gene>
<dbReference type="Pfam" id="PF11735">
    <property type="entry name" value="CAP59_mtransfer"/>
    <property type="match status" value="1"/>
</dbReference>
<feature type="region of interest" description="Disordered" evidence="1">
    <location>
        <begin position="1"/>
        <end position="47"/>
    </location>
</feature>
<name>A0AAD5X187_9FUNG</name>
<evidence type="ECO:0000313" key="3">
    <source>
        <dbReference type="Proteomes" id="UP001212841"/>
    </source>
</evidence>
<evidence type="ECO:0000313" key="2">
    <source>
        <dbReference type="EMBL" id="KAJ3044039.1"/>
    </source>
</evidence>
<evidence type="ECO:0008006" key="4">
    <source>
        <dbReference type="Google" id="ProtNLM"/>
    </source>
</evidence>
<organism evidence="2 3">
    <name type="scientific">Rhizophlyctis rosea</name>
    <dbReference type="NCBI Taxonomy" id="64517"/>
    <lineage>
        <taxon>Eukaryota</taxon>
        <taxon>Fungi</taxon>
        <taxon>Fungi incertae sedis</taxon>
        <taxon>Chytridiomycota</taxon>
        <taxon>Chytridiomycota incertae sedis</taxon>
        <taxon>Chytridiomycetes</taxon>
        <taxon>Rhizophlyctidales</taxon>
        <taxon>Rhizophlyctidaceae</taxon>
        <taxon>Rhizophlyctis</taxon>
    </lineage>
</organism>
<sequence length="438" mass="50779">MLLHLFRSSKSPTYDSLPTSNPIEPSNHVPHSPITKPSRKPFNNPTRTLHHLLRPRRILLATISFLLSTSVLLHLQHTTLPHPLTYPPNPFLPLVTNSTARPPLYIAANFYQNAPVLANFIHQVTRLGRLYSPDKIYVSIYENGSTDGTKFKLGRLKEELRREGIKHRVVTDPKDASFKGIQGKSKVPYLAELRNKLLEPLKDKELAETMKEGYIVFLNDIFFDAEDILQLLHTAHTTNSAAVCAMDHYFTFYDTFATRSMSLTRPAVHTFPYFWEDHHQQSMWEGKYNEVWSCWGGMNVAKAAPFIKHSLTFRALPPTHPFEASECCLIWSDLRRLLSGAPTPSHLLTNSSLYPPAKIAIDPRVRVSYEWRHYYFARWIQPLIEYWYWVFRKRFPETGPKDGEWEGLYMKSYEDDLKAAKAWLTEGRIDEWEFACVE</sequence>
<accession>A0AAD5X187</accession>
<dbReference type="PANTHER" id="PTHR34144">
    <property type="entry name" value="CHROMOSOME 8, WHOLE GENOME SHOTGUN SEQUENCE"/>
    <property type="match status" value="1"/>
</dbReference>
<keyword evidence="3" id="KW-1185">Reference proteome</keyword>
<evidence type="ECO:0000256" key="1">
    <source>
        <dbReference type="SAM" id="MobiDB-lite"/>
    </source>
</evidence>
<reference evidence="2" key="1">
    <citation type="submission" date="2020-05" db="EMBL/GenBank/DDBJ databases">
        <title>Phylogenomic resolution of chytrid fungi.</title>
        <authorList>
            <person name="Stajich J.E."/>
            <person name="Amses K."/>
            <person name="Simmons R."/>
            <person name="Seto K."/>
            <person name="Myers J."/>
            <person name="Bonds A."/>
            <person name="Quandt C.A."/>
            <person name="Barry K."/>
            <person name="Liu P."/>
            <person name="Grigoriev I."/>
            <person name="Longcore J.E."/>
            <person name="James T.Y."/>
        </authorList>
    </citation>
    <scope>NUCLEOTIDE SEQUENCE</scope>
    <source>
        <strain evidence="2">JEL0318</strain>
    </source>
</reference>
<dbReference type="EMBL" id="JADGJD010001317">
    <property type="protein sequence ID" value="KAJ3044039.1"/>
    <property type="molecule type" value="Genomic_DNA"/>
</dbReference>
<feature type="compositionally biased region" description="Polar residues" evidence="1">
    <location>
        <begin position="8"/>
        <end position="24"/>
    </location>
</feature>
<protein>
    <recommendedName>
        <fullName evidence="4">Glycosyltransferase family 69 protein</fullName>
    </recommendedName>
</protein>
<dbReference type="InterPro" id="IPR021047">
    <property type="entry name" value="Mannosyltransferase_CMT1"/>
</dbReference>